<gene>
    <name evidence="4" type="ORF">QR90_16375</name>
</gene>
<dbReference type="PANTHER" id="PTHR43877:SF1">
    <property type="entry name" value="ACETYLTRANSFERASE"/>
    <property type="match status" value="1"/>
</dbReference>
<evidence type="ECO:0000259" key="3">
    <source>
        <dbReference type="PROSITE" id="PS51186"/>
    </source>
</evidence>
<dbReference type="Gene3D" id="3.40.630.30">
    <property type="match status" value="1"/>
</dbReference>
<evidence type="ECO:0000313" key="5">
    <source>
        <dbReference type="Proteomes" id="UP000030634"/>
    </source>
</evidence>
<evidence type="ECO:0000256" key="1">
    <source>
        <dbReference type="ARBA" id="ARBA00022679"/>
    </source>
</evidence>
<reference evidence="5" key="1">
    <citation type="submission" date="2014-11" db="EMBL/GenBank/DDBJ databases">
        <title>Hymenobacter sp. DG25B genome submission.</title>
        <authorList>
            <person name="Jung H.-Y."/>
            <person name="Kim M.K."/>
            <person name="Srinivasan S."/>
            <person name="Lim S."/>
        </authorList>
    </citation>
    <scope>NUCLEOTIDE SEQUENCE [LARGE SCALE GENOMIC DNA]</scope>
    <source>
        <strain evidence="5">DY59</strain>
    </source>
</reference>
<dbReference type="PANTHER" id="PTHR43877">
    <property type="entry name" value="AMINOALKYLPHOSPHONATE N-ACETYLTRANSFERASE-RELATED-RELATED"/>
    <property type="match status" value="1"/>
</dbReference>
<proteinExistence type="predicted"/>
<dbReference type="GO" id="GO:0016747">
    <property type="term" value="F:acyltransferase activity, transferring groups other than amino-acyl groups"/>
    <property type="evidence" value="ECO:0007669"/>
    <property type="project" value="InterPro"/>
</dbReference>
<dbReference type="InterPro" id="IPR050832">
    <property type="entry name" value="Bact_Acetyltransf"/>
</dbReference>
<dbReference type="Proteomes" id="UP000030634">
    <property type="component" value="Chromosome"/>
</dbReference>
<dbReference type="PROSITE" id="PS51186">
    <property type="entry name" value="GNAT"/>
    <property type="match status" value="1"/>
</dbReference>
<keyword evidence="1 4" id="KW-0808">Transferase</keyword>
<dbReference type="STRING" id="1182571.QR90_16375"/>
<sequence>MIEYRVRERPDLAVLGQLRKAAWGGQDDGAWWQAVLERSLTWITAFDGTELVGFVNVAWDGGVHAFLLDTTVHPDWGRRGIGTGLVRRAEAAAREHGGLEWLHVDYEPHLIGFYEGCGFTPTAAGLLKLH</sequence>
<evidence type="ECO:0000313" key="4">
    <source>
        <dbReference type="EMBL" id="AIZ46765.1"/>
    </source>
</evidence>
<organism evidence="4 5">
    <name type="scientific">Deinococcus radiopugnans</name>
    <dbReference type="NCBI Taxonomy" id="57497"/>
    <lineage>
        <taxon>Bacteria</taxon>
        <taxon>Thermotogati</taxon>
        <taxon>Deinococcota</taxon>
        <taxon>Deinococci</taxon>
        <taxon>Deinococcales</taxon>
        <taxon>Deinococcaceae</taxon>
        <taxon>Deinococcus</taxon>
    </lineage>
</organism>
<evidence type="ECO:0000256" key="2">
    <source>
        <dbReference type="ARBA" id="ARBA00023315"/>
    </source>
</evidence>
<protein>
    <submittedName>
        <fullName evidence="4">Acetyltransferase</fullName>
    </submittedName>
</protein>
<dbReference type="InterPro" id="IPR016181">
    <property type="entry name" value="Acyl_CoA_acyltransferase"/>
</dbReference>
<feature type="domain" description="N-acetyltransferase" evidence="3">
    <location>
        <begin position="2"/>
        <end position="130"/>
    </location>
</feature>
<dbReference type="InterPro" id="IPR000182">
    <property type="entry name" value="GNAT_dom"/>
</dbReference>
<dbReference type="SUPFAM" id="SSF55729">
    <property type="entry name" value="Acyl-CoA N-acyltransferases (Nat)"/>
    <property type="match status" value="1"/>
</dbReference>
<keyword evidence="2" id="KW-0012">Acyltransferase</keyword>
<dbReference type="EMBL" id="CP010028">
    <property type="protein sequence ID" value="AIZ46765.1"/>
    <property type="molecule type" value="Genomic_DNA"/>
</dbReference>
<dbReference type="CDD" id="cd04301">
    <property type="entry name" value="NAT_SF"/>
    <property type="match status" value="1"/>
</dbReference>
<dbReference type="Pfam" id="PF00583">
    <property type="entry name" value="Acetyltransf_1"/>
    <property type="match status" value="1"/>
</dbReference>
<name>A0A0A7KKY6_9DEIO</name>
<accession>A0A0A7KKY6</accession>
<dbReference type="KEGG" id="dsw:QR90_16375"/>
<dbReference type="AlphaFoldDB" id="A0A0A7KKY6"/>
<dbReference type="HOGENOM" id="CLU_135063_0_0_0"/>